<reference evidence="3" key="1">
    <citation type="journal article" date="2012" name="Science">
        <title>The Paleozoic origin of enzymatic lignin decomposition reconstructed from 31 fungal genomes.</title>
        <authorList>
            <person name="Floudas D."/>
            <person name="Binder M."/>
            <person name="Riley R."/>
            <person name="Barry K."/>
            <person name="Blanchette R.A."/>
            <person name="Henrissat B."/>
            <person name="Martinez A.T."/>
            <person name="Otillar R."/>
            <person name="Spatafora J.W."/>
            <person name="Yadav J.S."/>
            <person name="Aerts A."/>
            <person name="Benoit I."/>
            <person name="Boyd A."/>
            <person name="Carlson A."/>
            <person name="Copeland A."/>
            <person name="Coutinho P.M."/>
            <person name="de Vries R.P."/>
            <person name="Ferreira P."/>
            <person name="Findley K."/>
            <person name="Foster B."/>
            <person name="Gaskell J."/>
            <person name="Glotzer D."/>
            <person name="Gorecki P."/>
            <person name="Heitman J."/>
            <person name="Hesse C."/>
            <person name="Hori C."/>
            <person name="Igarashi K."/>
            <person name="Jurgens J.A."/>
            <person name="Kallen N."/>
            <person name="Kersten P."/>
            <person name="Kohler A."/>
            <person name="Kuees U."/>
            <person name="Kumar T.K.A."/>
            <person name="Kuo A."/>
            <person name="LaButti K."/>
            <person name="Larrondo L.F."/>
            <person name="Lindquist E."/>
            <person name="Ling A."/>
            <person name="Lombard V."/>
            <person name="Lucas S."/>
            <person name="Lundell T."/>
            <person name="Martin R."/>
            <person name="McLaughlin D.J."/>
            <person name="Morgenstern I."/>
            <person name="Morin E."/>
            <person name="Murat C."/>
            <person name="Nagy L.G."/>
            <person name="Nolan M."/>
            <person name="Ohm R.A."/>
            <person name="Patyshakuliyeva A."/>
            <person name="Rokas A."/>
            <person name="Ruiz-Duenas F.J."/>
            <person name="Sabat G."/>
            <person name="Salamov A."/>
            <person name="Samejima M."/>
            <person name="Schmutz J."/>
            <person name="Slot J.C."/>
            <person name="St John F."/>
            <person name="Stenlid J."/>
            <person name="Sun H."/>
            <person name="Sun S."/>
            <person name="Syed K."/>
            <person name="Tsang A."/>
            <person name="Wiebenga A."/>
            <person name="Young D."/>
            <person name="Pisabarro A."/>
            <person name="Eastwood D.C."/>
            <person name="Martin F."/>
            <person name="Cullen D."/>
            <person name="Grigoriev I.V."/>
            <person name="Hibbett D.S."/>
        </authorList>
    </citation>
    <scope>NUCLEOTIDE SEQUENCE [LARGE SCALE GENOMIC DNA]</scope>
    <source>
        <strain evidence="3">FP-101664</strain>
    </source>
</reference>
<dbReference type="AlphaFoldDB" id="R7SB27"/>
<dbReference type="RefSeq" id="XP_008045198.1">
    <property type="nucleotide sequence ID" value="XM_008047007.1"/>
</dbReference>
<dbReference type="PROSITE" id="PS50181">
    <property type="entry name" value="FBOX"/>
    <property type="match status" value="1"/>
</dbReference>
<evidence type="ECO:0000313" key="2">
    <source>
        <dbReference type="EMBL" id="EIW52119.1"/>
    </source>
</evidence>
<proteinExistence type="predicted"/>
<dbReference type="OrthoDB" id="2746050at2759"/>
<dbReference type="SUPFAM" id="SSF81383">
    <property type="entry name" value="F-box domain"/>
    <property type="match status" value="1"/>
</dbReference>
<dbReference type="SMART" id="SM00256">
    <property type="entry name" value="FBOX"/>
    <property type="match status" value="1"/>
</dbReference>
<accession>R7SB27</accession>
<dbReference type="Proteomes" id="UP000054317">
    <property type="component" value="Unassembled WGS sequence"/>
</dbReference>
<dbReference type="InterPro" id="IPR036047">
    <property type="entry name" value="F-box-like_dom_sf"/>
</dbReference>
<sequence>MPTIVDLDVETLLSILLELDIRDLLVCKRVSKDFRDLVGSSPVQYKFQLVWAAAVDGAKRGLGSKDRLQALKEYQFAWRTFQLPISMTFSKFVSFTPPKDPFRLLKFSGPFVAMHVGSNLKIYRLASAKRRVPGMTWSTQLASLGQKPLLGASDQRENVVAICGATIGNEDVFRCNFLTLLPDGSIRPHPLATRAALGIEPTIGSPGDVIQADMLGDILVLAVRGQVFSSLYVLDWKTSIILLHMRCTGPSSIFAHFLDRNLLLIGYQDNVYIHAIDTTRGPNRSTIPLCFLRPPQGGFYIEGIPSQPASSPTDEDGLFHSDPNAALLVLHFSCPFRYRGQTDYVFCIPRAALLANIGFSPATATSPAAVRSPAPQWEDWSRGGELLFCMGIMQTTRPDISVSAFGSRVAIVFNMQRAGGPPRMSQSTVYAFEMHRWAWARDGIETRAPGTVLHVFDFRVLPDWGIVRPRDPLPYGIYKQDVVYVDDGRRSHKKFVLLLEDTVALVREDLLEVGGVPTTTHCYMSRT</sequence>
<feature type="domain" description="F-box" evidence="1">
    <location>
        <begin position="1"/>
        <end position="50"/>
    </location>
</feature>
<name>R7SB27_TRAVS</name>
<protein>
    <recommendedName>
        <fullName evidence="1">F-box domain-containing protein</fullName>
    </recommendedName>
</protein>
<evidence type="ECO:0000313" key="3">
    <source>
        <dbReference type="Proteomes" id="UP000054317"/>
    </source>
</evidence>
<gene>
    <name evidence="2" type="ORF">TRAVEDRAFT_54092</name>
</gene>
<organism evidence="2 3">
    <name type="scientific">Trametes versicolor (strain FP-101664)</name>
    <name type="common">White-rot fungus</name>
    <name type="synonym">Coriolus versicolor</name>
    <dbReference type="NCBI Taxonomy" id="717944"/>
    <lineage>
        <taxon>Eukaryota</taxon>
        <taxon>Fungi</taxon>
        <taxon>Dikarya</taxon>
        <taxon>Basidiomycota</taxon>
        <taxon>Agaricomycotina</taxon>
        <taxon>Agaricomycetes</taxon>
        <taxon>Polyporales</taxon>
        <taxon>Polyporaceae</taxon>
        <taxon>Trametes</taxon>
    </lineage>
</organism>
<dbReference type="InterPro" id="IPR001810">
    <property type="entry name" value="F-box_dom"/>
</dbReference>
<dbReference type="GeneID" id="19417313"/>
<keyword evidence="3" id="KW-1185">Reference proteome</keyword>
<dbReference type="EMBL" id="JH711797">
    <property type="protein sequence ID" value="EIW52119.1"/>
    <property type="molecule type" value="Genomic_DNA"/>
</dbReference>
<dbReference type="Pfam" id="PF00646">
    <property type="entry name" value="F-box"/>
    <property type="match status" value="1"/>
</dbReference>
<evidence type="ECO:0000259" key="1">
    <source>
        <dbReference type="PROSITE" id="PS50181"/>
    </source>
</evidence>
<dbReference type="KEGG" id="tvs:TRAVEDRAFT_54092"/>